<organism evidence="5 6">
    <name type="scientific">Paracoccus cavernae</name>
    <dbReference type="NCBI Taxonomy" id="1571207"/>
    <lineage>
        <taxon>Bacteria</taxon>
        <taxon>Pseudomonadati</taxon>
        <taxon>Pseudomonadota</taxon>
        <taxon>Alphaproteobacteria</taxon>
        <taxon>Rhodobacterales</taxon>
        <taxon>Paracoccaceae</taxon>
        <taxon>Paracoccus</taxon>
    </lineage>
</organism>
<feature type="modified residue" description="Phosphohistidine" evidence="2">
    <location>
        <position position="41"/>
    </location>
</feature>
<evidence type="ECO:0000313" key="5">
    <source>
        <dbReference type="EMBL" id="MDN3710741.1"/>
    </source>
</evidence>
<dbReference type="Gene3D" id="1.20.120.160">
    <property type="entry name" value="HPT domain"/>
    <property type="match status" value="1"/>
</dbReference>
<reference evidence="6" key="1">
    <citation type="journal article" date="2019" name="Int. J. Syst. Evol. Microbiol.">
        <title>The Global Catalogue of Microorganisms (GCM) 10K type strain sequencing project: providing services to taxonomists for standard genome sequencing and annotation.</title>
        <authorList>
            <consortium name="The Broad Institute Genomics Platform"/>
            <consortium name="The Broad Institute Genome Sequencing Center for Infectious Disease"/>
            <person name="Wu L."/>
            <person name="Ma J."/>
        </authorList>
    </citation>
    <scope>NUCLEOTIDE SEQUENCE [LARGE SCALE GENOMIC DNA]</scope>
    <source>
        <strain evidence="6">CECT 8482</strain>
    </source>
</reference>
<dbReference type="InterPro" id="IPR008207">
    <property type="entry name" value="Sig_transdc_His_kin_Hpt_dom"/>
</dbReference>
<evidence type="ECO:0000256" key="2">
    <source>
        <dbReference type="PROSITE-ProRule" id="PRU00110"/>
    </source>
</evidence>
<evidence type="ECO:0000259" key="4">
    <source>
        <dbReference type="PROSITE" id="PS50894"/>
    </source>
</evidence>
<dbReference type="Pfam" id="PF01627">
    <property type="entry name" value="Hpt"/>
    <property type="match status" value="1"/>
</dbReference>
<evidence type="ECO:0000256" key="1">
    <source>
        <dbReference type="ARBA" id="ARBA00023012"/>
    </source>
</evidence>
<accession>A0ABT8D2X2</accession>
<feature type="region of interest" description="Disordered" evidence="3">
    <location>
        <begin position="97"/>
        <end position="120"/>
    </location>
</feature>
<dbReference type="EMBL" id="JAUFRC010000001">
    <property type="protein sequence ID" value="MDN3710741.1"/>
    <property type="molecule type" value="Genomic_DNA"/>
</dbReference>
<keyword evidence="6" id="KW-1185">Reference proteome</keyword>
<dbReference type="InterPro" id="IPR036641">
    <property type="entry name" value="HPT_dom_sf"/>
</dbReference>
<keyword evidence="1" id="KW-0902">Two-component regulatory system</keyword>
<keyword evidence="2" id="KW-0597">Phosphoprotein</keyword>
<sequence length="120" mass="13221">MRGELGEAEFRLILELFLDEIETIAFRLTSNDPALMETDLHFLRGCSRNLGFRALAAVCEEFEALTISGRANEVRLERVLDIYAHTKQVFMRALAGSQAGQSPDAASKIKSGIRPVSGHG</sequence>
<dbReference type="Proteomes" id="UP001243846">
    <property type="component" value="Unassembled WGS sequence"/>
</dbReference>
<proteinExistence type="predicted"/>
<feature type="domain" description="HPt" evidence="4">
    <location>
        <begin position="2"/>
        <end position="97"/>
    </location>
</feature>
<dbReference type="PROSITE" id="PS50894">
    <property type="entry name" value="HPT"/>
    <property type="match status" value="1"/>
</dbReference>
<dbReference type="SUPFAM" id="SSF47226">
    <property type="entry name" value="Histidine-containing phosphotransfer domain, HPT domain"/>
    <property type="match status" value="1"/>
</dbReference>
<name>A0ABT8D2X2_9RHOB</name>
<protein>
    <submittedName>
        <fullName evidence="5">Hpt domain-containing protein</fullName>
    </submittedName>
</protein>
<evidence type="ECO:0000313" key="6">
    <source>
        <dbReference type="Proteomes" id="UP001243846"/>
    </source>
</evidence>
<evidence type="ECO:0000256" key="3">
    <source>
        <dbReference type="SAM" id="MobiDB-lite"/>
    </source>
</evidence>
<comment type="caution">
    <text evidence="5">The sequence shown here is derived from an EMBL/GenBank/DDBJ whole genome shotgun (WGS) entry which is preliminary data.</text>
</comment>
<gene>
    <name evidence="5" type="ORF">QWZ10_00865</name>
</gene>